<dbReference type="AlphaFoldDB" id="A0A1H2IBV7"/>
<name>A0A1H2IBV7_9ACTN</name>
<sequence length="94" mass="9673">MHVDCATCPARPVACDGCMMTVLFGGPNWDDAPVEGGASVTAQALDDDAELDLAIDVFQSAAMVTSSAARSARTSKSARQAPFRVIAGTELRAG</sequence>
<evidence type="ECO:0000313" key="1">
    <source>
        <dbReference type="EMBL" id="SDU41609.1"/>
    </source>
</evidence>
<protein>
    <submittedName>
        <fullName evidence="1">Uncharacterized protein</fullName>
    </submittedName>
</protein>
<accession>A0A1H2IBV7</accession>
<dbReference type="OrthoDB" id="4774211at2"/>
<dbReference type="EMBL" id="FNLM01000034">
    <property type="protein sequence ID" value="SDU41609.1"/>
    <property type="molecule type" value="Genomic_DNA"/>
</dbReference>
<gene>
    <name evidence="1" type="ORF">SAMN04488548_1341025</name>
</gene>
<proteinExistence type="predicted"/>
<dbReference type="Proteomes" id="UP000183180">
    <property type="component" value="Unassembled WGS sequence"/>
</dbReference>
<organism evidence="1 2">
    <name type="scientific">Gordonia westfalica</name>
    <dbReference type="NCBI Taxonomy" id="158898"/>
    <lineage>
        <taxon>Bacteria</taxon>
        <taxon>Bacillati</taxon>
        <taxon>Actinomycetota</taxon>
        <taxon>Actinomycetes</taxon>
        <taxon>Mycobacteriales</taxon>
        <taxon>Gordoniaceae</taxon>
        <taxon>Gordonia</taxon>
    </lineage>
</organism>
<reference evidence="1 2" key="1">
    <citation type="submission" date="2016-10" db="EMBL/GenBank/DDBJ databases">
        <authorList>
            <person name="de Groot N.N."/>
        </authorList>
    </citation>
    <scope>NUCLEOTIDE SEQUENCE [LARGE SCALE GENOMIC DNA]</scope>
    <source>
        <strain evidence="1 2">DSM 44215</strain>
    </source>
</reference>
<evidence type="ECO:0000313" key="2">
    <source>
        <dbReference type="Proteomes" id="UP000183180"/>
    </source>
</evidence>
<dbReference type="STRING" id="158898.SAMN04488548_1341025"/>